<dbReference type="GO" id="GO:0005524">
    <property type="term" value="F:ATP binding"/>
    <property type="evidence" value="ECO:0007669"/>
    <property type="project" value="UniProtKB-KW"/>
</dbReference>
<dbReference type="SUPFAM" id="SSF90123">
    <property type="entry name" value="ABC transporter transmembrane region"/>
    <property type="match status" value="1"/>
</dbReference>
<evidence type="ECO:0000256" key="5">
    <source>
        <dbReference type="ARBA" id="ARBA00022989"/>
    </source>
</evidence>
<dbReference type="SUPFAM" id="SSF52540">
    <property type="entry name" value="P-loop containing nucleoside triphosphate hydrolases"/>
    <property type="match status" value="1"/>
</dbReference>
<dbReference type="InterPro" id="IPR036640">
    <property type="entry name" value="ABC1_TM_sf"/>
</dbReference>
<dbReference type="Gene3D" id="3.40.50.300">
    <property type="entry name" value="P-loop containing nucleotide triphosphate hydrolases"/>
    <property type="match status" value="1"/>
</dbReference>
<evidence type="ECO:0000313" key="10">
    <source>
        <dbReference type="EMBL" id="KGF66217.1"/>
    </source>
</evidence>
<proteinExistence type="predicted"/>
<dbReference type="InterPro" id="IPR003593">
    <property type="entry name" value="AAA+_ATPase"/>
</dbReference>
<dbReference type="Gene3D" id="1.20.1560.10">
    <property type="entry name" value="ABC transporter type 1, transmembrane domain"/>
    <property type="match status" value="1"/>
</dbReference>
<keyword evidence="4 10" id="KW-0067">ATP-binding</keyword>
<evidence type="ECO:0000256" key="2">
    <source>
        <dbReference type="ARBA" id="ARBA00022692"/>
    </source>
</evidence>
<dbReference type="Proteomes" id="UP000029719">
    <property type="component" value="Unassembled WGS sequence"/>
</dbReference>
<dbReference type="InterPro" id="IPR003439">
    <property type="entry name" value="ABC_transporter-like_ATP-bd"/>
</dbReference>
<dbReference type="CDD" id="cd07346">
    <property type="entry name" value="ABC_6TM_exporters"/>
    <property type="match status" value="1"/>
</dbReference>
<feature type="domain" description="ABC transmembrane type-1" evidence="9">
    <location>
        <begin position="36"/>
        <end position="336"/>
    </location>
</feature>
<gene>
    <name evidence="10" type="ORF">LT42_10075</name>
</gene>
<comment type="caution">
    <text evidence="10">The sequence shown here is derived from an EMBL/GenBank/DDBJ whole genome shotgun (WGS) entry which is preliminary data.</text>
</comment>
<dbReference type="PROSITE" id="PS50929">
    <property type="entry name" value="ABC_TM1F"/>
    <property type="match status" value="1"/>
</dbReference>
<dbReference type="InterPro" id="IPR011527">
    <property type="entry name" value="ABC1_TM_dom"/>
</dbReference>
<dbReference type="AlphaFoldDB" id="A0A9X0EI09"/>
<dbReference type="Pfam" id="PF00664">
    <property type="entry name" value="ABC_membrane"/>
    <property type="match status" value="1"/>
</dbReference>
<dbReference type="GO" id="GO:0016887">
    <property type="term" value="F:ATP hydrolysis activity"/>
    <property type="evidence" value="ECO:0007669"/>
    <property type="project" value="InterPro"/>
</dbReference>
<organism evidence="10 11">
    <name type="scientific">Pseudomonas lutea</name>
    <dbReference type="NCBI Taxonomy" id="243924"/>
    <lineage>
        <taxon>Bacteria</taxon>
        <taxon>Pseudomonadati</taxon>
        <taxon>Pseudomonadota</taxon>
        <taxon>Gammaproteobacteria</taxon>
        <taxon>Pseudomonadales</taxon>
        <taxon>Pseudomonadaceae</taxon>
        <taxon>Pseudomonas</taxon>
    </lineage>
</organism>
<evidence type="ECO:0000256" key="1">
    <source>
        <dbReference type="ARBA" id="ARBA00004651"/>
    </source>
</evidence>
<dbReference type="FunFam" id="1.20.1560.10:FF:000077">
    <property type="entry name" value="ABC transporter ATP-binding protein/permease"/>
    <property type="match status" value="1"/>
</dbReference>
<sequence length="607" mass="66385">MEQGEPDAATDAPAQVDRLNWAQIRRLALQHKKALWLANGVAVLAVLCSVPIPLLLPLLVDEVLLGKGNSALMFMNQFLPASLHKPVGYIGLMLVATLFLRLGALVFNVVQSRLFAGLAKDIVYRIRVRLIERLKRISLSEYESLGSGTVAAHLVTDLDTVDKFVGETLSKFLVATLTLTGTAAILMWMHWQLALLILLFNPLVVFATVKLGKRVKHLKKLENDSTSRFTQALTETLDAIQEIRASNRQGHFLGLLGLRAREVRDYAVSSQWKSDASGRASGLLFQFGIDIFRAAAMLTVLFSDLSIGHMLAVFSYLWFMIGPVEQLLNLQYAYYAAGGALTRINELLSRADEPRYPVRTNPFVGHKTVSIDVRGLSFGYSDERVLDQLDLTINPGEKVAIVGASGGGKSTLVQLLLGLYSADAGVIRFGGASLQDIALETVRDNVAVVLQHPALFNDTVRANLLMGREQRDEACWQALEIAQLDATIRALPNGLDSVVGRSGVRLSGGQRQRLAIARMVLADPKVVILDEATSALDAATEYNLHQALNRFLSGRTTLIIAHRLSAVKQADRVLVFDGGRIAEDGGHQQLIADGGLYARLYGHLQQV</sequence>
<name>A0A9X0EI09_9PSED</name>
<dbReference type="InterPro" id="IPR027417">
    <property type="entry name" value="P-loop_NTPase"/>
</dbReference>
<keyword evidence="6 7" id="KW-0472">Membrane</keyword>
<feature type="transmembrane region" description="Helical" evidence="7">
    <location>
        <begin position="195"/>
        <end position="212"/>
    </location>
</feature>
<dbReference type="PANTHER" id="PTHR24221:SF233">
    <property type="entry name" value="ATP-BINDING_PERMEASE FUSION ABC TRANSPORTER-RELATED"/>
    <property type="match status" value="1"/>
</dbReference>
<feature type="transmembrane region" description="Helical" evidence="7">
    <location>
        <begin position="294"/>
        <end position="319"/>
    </location>
</feature>
<dbReference type="EMBL" id="JRMB01000001">
    <property type="protein sequence ID" value="KGF66217.1"/>
    <property type="molecule type" value="Genomic_DNA"/>
</dbReference>
<dbReference type="GO" id="GO:0140359">
    <property type="term" value="F:ABC-type transporter activity"/>
    <property type="evidence" value="ECO:0007669"/>
    <property type="project" value="InterPro"/>
</dbReference>
<keyword evidence="5 7" id="KW-1133">Transmembrane helix</keyword>
<evidence type="ECO:0000259" key="9">
    <source>
        <dbReference type="PROSITE" id="PS50929"/>
    </source>
</evidence>
<dbReference type="GO" id="GO:0034040">
    <property type="term" value="F:ATPase-coupled lipid transmembrane transporter activity"/>
    <property type="evidence" value="ECO:0007669"/>
    <property type="project" value="TreeGrafter"/>
</dbReference>
<dbReference type="PANTHER" id="PTHR24221">
    <property type="entry name" value="ATP-BINDING CASSETTE SUB-FAMILY B"/>
    <property type="match status" value="1"/>
</dbReference>
<evidence type="ECO:0000313" key="11">
    <source>
        <dbReference type="Proteomes" id="UP000029719"/>
    </source>
</evidence>
<evidence type="ECO:0000256" key="4">
    <source>
        <dbReference type="ARBA" id="ARBA00022840"/>
    </source>
</evidence>
<comment type="subcellular location">
    <subcellularLocation>
        <location evidence="1">Cell membrane</location>
        <topology evidence="1">Multi-pass membrane protein</topology>
    </subcellularLocation>
</comment>
<keyword evidence="3" id="KW-0547">Nucleotide-binding</keyword>
<evidence type="ECO:0000256" key="6">
    <source>
        <dbReference type="ARBA" id="ARBA00023136"/>
    </source>
</evidence>
<accession>A0A9X0EI09</accession>
<evidence type="ECO:0000256" key="7">
    <source>
        <dbReference type="SAM" id="Phobius"/>
    </source>
</evidence>
<dbReference type="PROSITE" id="PS00211">
    <property type="entry name" value="ABC_TRANSPORTER_1"/>
    <property type="match status" value="1"/>
</dbReference>
<feature type="domain" description="ABC transporter" evidence="8">
    <location>
        <begin position="371"/>
        <end position="603"/>
    </location>
</feature>
<dbReference type="InterPro" id="IPR039421">
    <property type="entry name" value="Type_1_exporter"/>
</dbReference>
<feature type="transmembrane region" description="Helical" evidence="7">
    <location>
        <begin position="87"/>
        <end position="110"/>
    </location>
</feature>
<protein>
    <submittedName>
        <fullName evidence="10">ABC transporter ATP-binding protein</fullName>
    </submittedName>
</protein>
<reference evidence="10 11" key="1">
    <citation type="submission" date="2014-09" db="EMBL/GenBank/DDBJ databases">
        <title>Genome sequence of Pseudomonas lutea strain DSM 17257T.</title>
        <authorList>
            <person name="Kwak Y."/>
            <person name="Shin J.-H."/>
        </authorList>
    </citation>
    <scope>NUCLEOTIDE SEQUENCE [LARGE SCALE GENOMIC DNA]</scope>
    <source>
        <strain evidence="10 11">DSM 17257</strain>
    </source>
</reference>
<evidence type="ECO:0000259" key="8">
    <source>
        <dbReference type="PROSITE" id="PS50893"/>
    </source>
</evidence>
<dbReference type="GO" id="GO:0005886">
    <property type="term" value="C:plasma membrane"/>
    <property type="evidence" value="ECO:0007669"/>
    <property type="project" value="UniProtKB-SubCell"/>
</dbReference>
<feature type="transmembrane region" description="Helical" evidence="7">
    <location>
        <begin position="34"/>
        <end position="56"/>
    </location>
</feature>
<dbReference type="InterPro" id="IPR017871">
    <property type="entry name" value="ABC_transporter-like_CS"/>
</dbReference>
<dbReference type="FunFam" id="3.40.50.300:FF:001492">
    <property type="entry name" value="ABC transporter ATP-binding protein/permease"/>
    <property type="match status" value="1"/>
</dbReference>
<evidence type="ECO:0000256" key="3">
    <source>
        <dbReference type="ARBA" id="ARBA00022741"/>
    </source>
</evidence>
<dbReference type="Pfam" id="PF00005">
    <property type="entry name" value="ABC_tran"/>
    <property type="match status" value="1"/>
</dbReference>
<feature type="transmembrane region" description="Helical" evidence="7">
    <location>
        <begin position="172"/>
        <end position="189"/>
    </location>
</feature>
<dbReference type="PROSITE" id="PS50893">
    <property type="entry name" value="ABC_TRANSPORTER_2"/>
    <property type="match status" value="1"/>
</dbReference>
<dbReference type="SMART" id="SM00382">
    <property type="entry name" value="AAA"/>
    <property type="match status" value="1"/>
</dbReference>
<keyword evidence="2 7" id="KW-0812">Transmembrane</keyword>